<sequence length="68" mass="7158">MAEDDGGVSVHGCALYELTSGLPSECIGPLLSRNAREGGMSVFRLGSCVMEAMPTEARHCTTEGRNAK</sequence>
<reference evidence="1" key="1">
    <citation type="submission" date="2018-10" db="EMBL/GenBank/DDBJ databases">
        <title>Effector identification in a new, highly contiguous assembly of the strawberry crown rot pathogen Phytophthora cactorum.</title>
        <authorList>
            <person name="Armitage A.D."/>
            <person name="Nellist C.F."/>
            <person name="Bates H."/>
            <person name="Vickerstaff R.J."/>
            <person name="Harrison R.J."/>
        </authorList>
    </citation>
    <scope>NUCLEOTIDE SEQUENCE</scope>
    <source>
        <strain evidence="1">4040</strain>
    </source>
</reference>
<dbReference type="EMBL" id="RCMK01000407">
    <property type="protein sequence ID" value="KAG2930598.1"/>
    <property type="molecule type" value="Genomic_DNA"/>
</dbReference>
<proteinExistence type="predicted"/>
<gene>
    <name evidence="1" type="ORF">PC117_g13688</name>
</gene>
<evidence type="ECO:0000313" key="1">
    <source>
        <dbReference type="EMBL" id="KAG2930598.1"/>
    </source>
</evidence>
<evidence type="ECO:0000313" key="2">
    <source>
        <dbReference type="Proteomes" id="UP000736787"/>
    </source>
</evidence>
<accession>A0A8T1L8D3</accession>
<organism evidence="1 2">
    <name type="scientific">Phytophthora cactorum</name>
    <dbReference type="NCBI Taxonomy" id="29920"/>
    <lineage>
        <taxon>Eukaryota</taxon>
        <taxon>Sar</taxon>
        <taxon>Stramenopiles</taxon>
        <taxon>Oomycota</taxon>
        <taxon>Peronosporomycetes</taxon>
        <taxon>Peronosporales</taxon>
        <taxon>Peronosporaceae</taxon>
        <taxon>Phytophthora</taxon>
    </lineage>
</organism>
<dbReference type="Proteomes" id="UP000736787">
    <property type="component" value="Unassembled WGS sequence"/>
</dbReference>
<protein>
    <submittedName>
        <fullName evidence="1">Uncharacterized protein</fullName>
    </submittedName>
</protein>
<name>A0A8T1L8D3_9STRA</name>
<dbReference type="AlphaFoldDB" id="A0A8T1L8D3"/>
<comment type="caution">
    <text evidence="1">The sequence shown here is derived from an EMBL/GenBank/DDBJ whole genome shotgun (WGS) entry which is preliminary data.</text>
</comment>